<dbReference type="PROSITE" id="PS00039">
    <property type="entry name" value="DEAD_ATP_HELICASE"/>
    <property type="match status" value="1"/>
</dbReference>
<evidence type="ECO:0000256" key="7">
    <source>
        <dbReference type="ARBA" id="ARBA00022801"/>
    </source>
</evidence>
<comment type="function">
    <text evidence="11">ATP-dependent RNA helicase required for 60S ribosomal subunit synthesis. Involved in efficient pre-rRNA processing, predominantly at site A3, which is necessary for the normal formation of 25S and 5.8S rRNAs.</text>
</comment>
<dbReference type="EC" id="3.6.4.13" evidence="3"/>
<evidence type="ECO:0000259" key="16">
    <source>
        <dbReference type="PROSITE" id="PS51194"/>
    </source>
</evidence>
<dbReference type="GO" id="GO:0003724">
    <property type="term" value="F:RNA helicase activity"/>
    <property type="evidence" value="ECO:0007669"/>
    <property type="project" value="UniProtKB-EC"/>
</dbReference>
<dbReference type="InterPro" id="IPR014001">
    <property type="entry name" value="Helicase_ATP-bd"/>
</dbReference>
<sequence length="713" mass="82516">MKCIMGIKCMSRGGSGNVLAVPKKFLFVKAGSTYKFASGQTSQNKKDEQVIKTKRPININTTNRSIFTDTNLKTNPVREEKNNNEKTIRTNEYTSVDIDGEDNFKNEQFDNEMSHRDNLNEDLENYNEFDRYEGRGKDVRENGFMNYKQGEGRFKNYERRKNKPSDMNNGRDEMDERYSYRHDNMKEGEEYSRERRTYSRNLNSSDRYAQLGENLKDIKWNNVDAKIERQDLLLDENKRRQNISPEQLEAELKKLNIYVNKESVLLNNFINNFADANFHEAILNHLNAKFKEPTPIQKVTWPIALAGKDLIGVSETGSGKTLAFALPCLMHILKHKEKELEKIQGRNQNDRSNKYTKTGKQEIEQSSNTIDMDANESAEEHVDASLCSDNDNRHNERIVYGLILLPTRELCMQVVDEIKHFEKDINIKSVAVYGGVPKYTQINNLKKGADIIVATPGRLLDLLENGIIHLLKCIYVVIDEADRLLDMGFEKQLRKIMTQINKNKQLLFLTATWPEQVRKLAYDVSSSDPVKIQIGKSELTANKNIEQNVIVSSSIDLKKKLLDWLKENYEGNKILIFCSTKRNCDNLCKELRYHQYNALSIHSDKQQRERDRILNNYKSDRCNILVATDVASRGLDIKNISVVINYDIPNTIEDYIHRIGRTGRAGRKGKAILFFPYDYYVPQKIRFAKELIKLLNKINHVVPAELREIVGAR</sequence>
<keyword evidence="5" id="KW-0698">rRNA processing</keyword>
<feature type="domain" description="Helicase ATP-binding" evidence="15">
    <location>
        <begin position="301"/>
        <end position="531"/>
    </location>
</feature>
<keyword evidence="19" id="KW-1185">Reference proteome</keyword>
<dbReference type="FunFam" id="3.40.50.300:FF:000008">
    <property type="entry name" value="ATP-dependent RNA helicase RhlB"/>
    <property type="match status" value="1"/>
</dbReference>
<evidence type="ECO:0000256" key="5">
    <source>
        <dbReference type="ARBA" id="ARBA00022552"/>
    </source>
</evidence>
<protein>
    <recommendedName>
        <fullName evidence="3">RNA helicase</fullName>
        <ecNumber evidence="3">3.6.4.13</ecNumber>
    </recommendedName>
</protein>
<proteinExistence type="inferred from homology"/>
<dbReference type="InterPro" id="IPR001650">
    <property type="entry name" value="Helicase_C-like"/>
</dbReference>
<dbReference type="PROSITE" id="PS51194">
    <property type="entry name" value="HELICASE_CTER"/>
    <property type="match status" value="1"/>
</dbReference>
<feature type="domain" description="DEAD-box RNA helicase Q" evidence="17">
    <location>
        <begin position="271"/>
        <end position="298"/>
    </location>
</feature>
<feature type="domain" description="Helicase C-terminal" evidence="16">
    <location>
        <begin position="557"/>
        <end position="710"/>
    </location>
</feature>
<dbReference type="Pfam" id="PF00270">
    <property type="entry name" value="DEAD"/>
    <property type="match status" value="1"/>
</dbReference>
<dbReference type="SUPFAM" id="SSF52540">
    <property type="entry name" value="P-loop containing nucleoside triphosphate hydrolases"/>
    <property type="match status" value="2"/>
</dbReference>
<dbReference type="InterPro" id="IPR044742">
    <property type="entry name" value="DEAD/DEAH_RhlB"/>
</dbReference>
<reference evidence="19" key="1">
    <citation type="submission" date="2017-04" db="EMBL/GenBank/DDBJ databases">
        <title>Plasmodium gonderi genome.</title>
        <authorList>
            <person name="Arisue N."/>
            <person name="Honma H."/>
            <person name="Kawai S."/>
            <person name="Tougan T."/>
            <person name="Tanabe K."/>
            <person name="Horii T."/>
        </authorList>
    </citation>
    <scope>NUCLEOTIDE SEQUENCE [LARGE SCALE GENOMIC DNA]</scope>
    <source>
        <strain evidence="19">ATCC 30045</strain>
    </source>
</reference>
<keyword evidence="4" id="KW-0690">Ribosome biogenesis</keyword>
<dbReference type="CDD" id="cd18787">
    <property type="entry name" value="SF2_C_DEAD"/>
    <property type="match status" value="1"/>
</dbReference>
<evidence type="ECO:0000256" key="3">
    <source>
        <dbReference type="ARBA" id="ARBA00012552"/>
    </source>
</evidence>
<evidence type="ECO:0000313" key="19">
    <source>
        <dbReference type="Proteomes" id="UP000195521"/>
    </source>
</evidence>
<dbReference type="Gene3D" id="3.40.50.300">
    <property type="entry name" value="P-loop containing nucleotide triphosphate hydrolases"/>
    <property type="match status" value="2"/>
</dbReference>
<gene>
    <name evidence="18" type="ORF">PGO_144450</name>
</gene>
<keyword evidence="7 13" id="KW-0378">Hydrolase</keyword>
<evidence type="ECO:0000256" key="10">
    <source>
        <dbReference type="ARBA" id="ARBA00023242"/>
    </source>
</evidence>
<evidence type="ECO:0000256" key="6">
    <source>
        <dbReference type="ARBA" id="ARBA00022741"/>
    </source>
</evidence>
<comment type="caution">
    <text evidence="18">The sequence shown here is derived from an EMBL/GenBank/DDBJ whole genome shotgun (WGS) entry which is preliminary data.</text>
</comment>
<accession>A0A1Y1JQZ6</accession>
<keyword evidence="6 13" id="KW-0547">Nucleotide-binding</keyword>
<dbReference type="PANTHER" id="PTHR47958">
    <property type="entry name" value="ATP-DEPENDENT RNA HELICASE DBP3"/>
    <property type="match status" value="1"/>
</dbReference>
<dbReference type="Proteomes" id="UP000195521">
    <property type="component" value="Unassembled WGS sequence"/>
</dbReference>
<name>A0A1Y1JQZ6_PLAGO</name>
<dbReference type="RefSeq" id="XP_028546236.1">
    <property type="nucleotide sequence ID" value="XM_028690435.1"/>
</dbReference>
<dbReference type="OMA" id="FPYDYYV"/>
<evidence type="ECO:0000256" key="8">
    <source>
        <dbReference type="ARBA" id="ARBA00022806"/>
    </source>
</evidence>
<dbReference type="InterPro" id="IPR014014">
    <property type="entry name" value="RNA_helicase_DEAD_Q_motif"/>
</dbReference>
<feature type="region of interest" description="Disordered" evidence="14">
    <location>
        <begin position="344"/>
        <end position="366"/>
    </location>
</feature>
<comment type="subcellular location">
    <subcellularLocation>
        <location evidence="1">Nucleus</location>
        <location evidence="1">Nucleolus</location>
    </subcellularLocation>
</comment>
<organism evidence="18 19">
    <name type="scientific">Plasmodium gonderi</name>
    <dbReference type="NCBI Taxonomy" id="77519"/>
    <lineage>
        <taxon>Eukaryota</taxon>
        <taxon>Sar</taxon>
        <taxon>Alveolata</taxon>
        <taxon>Apicomplexa</taxon>
        <taxon>Aconoidasida</taxon>
        <taxon>Haemosporida</taxon>
        <taxon>Plasmodiidae</taxon>
        <taxon>Plasmodium</taxon>
        <taxon>Plasmodium (Plasmodium)</taxon>
    </lineage>
</organism>
<dbReference type="EMBL" id="BDQF01000015">
    <property type="protein sequence ID" value="GAW83647.1"/>
    <property type="molecule type" value="Genomic_DNA"/>
</dbReference>
<dbReference type="PROSITE" id="PS51192">
    <property type="entry name" value="HELICASE_ATP_BIND_1"/>
    <property type="match status" value="1"/>
</dbReference>
<evidence type="ECO:0000256" key="1">
    <source>
        <dbReference type="ARBA" id="ARBA00004604"/>
    </source>
</evidence>
<dbReference type="SMART" id="SM00487">
    <property type="entry name" value="DEXDc"/>
    <property type="match status" value="1"/>
</dbReference>
<dbReference type="InterPro" id="IPR011545">
    <property type="entry name" value="DEAD/DEAH_box_helicase_dom"/>
</dbReference>
<keyword evidence="8 13" id="KW-0347">Helicase</keyword>
<evidence type="ECO:0000259" key="17">
    <source>
        <dbReference type="PROSITE" id="PS51195"/>
    </source>
</evidence>
<comment type="similarity">
    <text evidence="2">Belongs to the DEAD box helicase family. DDX5/DBP2 subfamily.</text>
</comment>
<dbReference type="GO" id="GO:0003676">
    <property type="term" value="F:nucleic acid binding"/>
    <property type="evidence" value="ECO:0007669"/>
    <property type="project" value="InterPro"/>
</dbReference>
<evidence type="ECO:0000256" key="13">
    <source>
        <dbReference type="RuleBase" id="RU000492"/>
    </source>
</evidence>
<dbReference type="AlphaFoldDB" id="A0A1Y1JQZ6"/>
<dbReference type="Pfam" id="PF00271">
    <property type="entry name" value="Helicase_C"/>
    <property type="match status" value="1"/>
</dbReference>
<evidence type="ECO:0000256" key="11">
    <source>
        <dbReference type="ARBA" id="ARBA00037449"/>
    </source>
</evidence>
<dbReference type="PROSITE" id="PS51195">
    <property type="entry name" value="Q_MOTIF"/>
    <property type="match status" value="1"/>
</dbReference>
<evidence type="ECO:0000259" key="15">
    <source>
        <dbReference type="PROSITE" id="PS51192"/>
    </source>
</evidence>
<dbReference type="CDD" id="cd00268">
    <property type="entry name" value="DEADc"/>
    <property type="match status" value="1"/>
</dbReference>
<dbReference type="InterPro" id="IPR000629">
    <property type="entry name" value="RNA-helicase_DEAD-box_CS"/>
</dbReference>
<dbReference type="GO" id="GO:0016787">
    <property type="term" value="F:hydrolase activity"/>
    <property type="evidence" value="ECO:0007669"/>
    <property type="project" value="UniProtKB-KW"/>
</dbReference>
<dbReference type="InterPro" id="IPR027417">
    <property type="entry name" value="P-loop_NTPase"/>
</dbReference>
<dbReference type="OrthoDB" id="196131at2759"/>
<dbReference type="GeneID" id="39750393"/>
<feature type="compositionally biased region" description="Basic and acidic residues" evidence="14">
    <location>
        <begin position="344"/>
        <end position="363"/>
    </location>
</feature>
<evidence type="ECO:0000256" key="9">
    <source>
        <dbReference type="ARBA" id="ARBA00022840"/>
    </source>
</evidence>
<evidence type="ECO:0000256" key="2">
    <source>
        <dbReference type="ARBA" id="ARBA00009334"/>
    </source>
</evidence>
<feature type="short sequence motif" description="Q motif" evidence="12">
    <location>
        <begin position="271"/>
        <end position="298"/>
    </location>
</feature>
<keyword evidence="9 13" id="KW-0067">ATP-binding</keyword>
<keyword evidence="10" id="KW-0539">Nucleus</keyword>
<evidence type="ECO:0000256" key="4">
    <source>
        <dbReference type="ARBA" id="ARBA00022517"/>
    </source>
</evidence>
<evidence type="ECO:0000313" key="18">
    <source>
        <dbReference type="EMBL" id="GAW83647.1"/>
    </source>
</evidence>
<evidence type="ECO:0000256" key="12">
    <source>
        <dbReference type="PROSITE-ProRule" id="PRU00552"/>
    </source>
</evidence>
<dbReference type="SMART" id="SM00490">
    <property type="entry name" value="HELICc"/>
    <property type="match status" value="1"/>
</dbReference>
<dbReference type="GO" id="GO:0005524">
    <property type="term" value="F:ATP binding"/>
    <property type="evidence" value="ECO:0007669"/>
    <property type="project" value="UniProtKB-KW"/>
</dbReference>
<evidence type="ECO:0000256" key="14">
    <source>
        <dbReference type="SAM" id="MobiDB-lite"/>
    </source>
</evidence>